<dbReference type="RefSeq" id="WP_092480447.1">
    <property type="nucleotide sequence ID" value="NZ_FOXW01000004.1"/>
</dbReference>
<keyword evidence="3" id="KW-1185">Reference proteome</keyword>
<accession>A0A1I5XF07</accession>
<evidence type="ECO:0000256" key="1">
    <source>
        <dbReference type="SAM" id="Phobius"/>
    </source>
</evidence>
<feature type="transmembrane region" description="Helical" evidence="1">
    <location>
        <begin position="45"/>
        <end position="67"/>
    </location>
</feature>
<evidence type="ECO:0000313" key="2">
    <source>
        <dbReference type="EMBL" id="SFQ30541.1"/>
    </source>
</evidence>
<proteinExistence type="predicted"/>
<reference evidence="2 3" key="1">
    <citation type="submission" date="2016-10" db="EMBL/GenBank/DDBJ databases">
        <authorList>
            <person name="de Groot N.N."/>
        </authorList>
    </citation>
    <scope>NUCLEOTIDE SEQUENCE [LARGE SCALE GENOMIC DNA]</scope>
    <source>
        <strain evidence="2 3">DSM 20581</strain>
    </source>
</reference>
<sequence length="70" mass="8188">MKKYQLFLAWMFILLAVVILISLPELVYPTISEDGVDTHQYLLEVILHIVRYVILSIFSFILGIKLLHKD</sequence>
<keyword evidence="1" id="KW-1133">Transmembrane helix</keyword>
<name>A0A1I5XF07_9LACT</name>
<dbReference type="EMBL" id="FOXW01000004">
    <property type="protein sequence ID" value="SFQ30541.1"/>
    <property type="molecule type" value="Genomic_DNA"/>
</dbReference>
<dbReference type="OrthoDB" id="2157492at2"/>
<keyword evidence="1" id="KW-0472">Membrane</keyword>
<organism evidence="2 3">
    <name type="scientific">Desemzia incerta</name>
    <dbReference type="NCBI Taxonomy" id="82801"/>
    <lineage>
        <taxon>Bacteria</taxon>
        <taxon>Bacillati</taxon>
        <taxon>Bacillota</taxon>
        <taxon>Bacilli</taxon>
        <taxon>Lactobacillales</taxon>
        <taxon>Carnobacteriaceae</taxon>
        <taxon>Desemzia</taxon>
    </lineage>
</organism>
<gene>
    <name evidence="2" type="ORF">SAMN04488506_1404</name>
</gene>
<protein>
    <submittedName>
        <fullName evidence="2">Uncharacterized protein</fullName>
    </submittedName>
</protein>
<dbReference type="AlphaFoldDB" id="A0A1I5XF07"/>
<keyword evidence="1" id="KW-0812">Transmembrane</keyword>
<dbReference type="Proteomes" id="UP000199136">
    <property type="component" value="Unassembled WGS sequence"/>
</dbReference>
<evidence type="ECO:0000313" key="3">
    <source>
        <dbReference type="Proteomes" id="UP000199136"/>
    </source>
</evidence>